<name>A0AB34PTY3_CANAX</name>
<evidence type="ECO:0000313" key="3">
    <source>
        <dbReference type="EMBL" id="KGR13478.1"/>
    </source>
</evidence>
<dbReference type="InterPro" id="IPR037651">
    <property type="entry name" value="Swc3"/>
</dbReference>
<dbReference type="Proteomes" id="UP000030161">
    <property type="component" value="Unassembled WGS sequence"/>
</dbReference>
<feature type="compositionally biased region" description="Polar residues" evidence="1">
    <location>
        <begin position="268"/>
        <end position="277"/>
    </location>
</feature>
<reference evidence="3 4" key="1">
    <citation type="submission" date="2013-12" db="EMBL/GenBank/DDBJ databases">
        <title>The Genome Sequence of Candida albicans P78048.</title>
        <authorList>
            <consortium name="The Broad Institute Genome Sequencing Platform"/>
            <consortium name="The Broad Institute Genome Sequencing Center for Infectious Disease"/>
            <person name="Cuomo C."/>
            <person name="Bennett R."/>
            <person name="Hirakawa M."/>
            <person name="Noverr M."/>
            <person name="Mitchell A."/>
            <person name="Young S.K."/>
            <person name="Zeng Q."/>
            <person name="Gargeya S."/>
            <person name="Fitzgerald M."/>
            <person name="Abouelleil A."/>
            <person name="Alvarado L."/>
            <person name="Berlin A.M."/>
            <person name="Chapman S.B."/>
            <person name="Dewar J."/>
            <person name="Goldberg J."/>
            <person name="Griggs A."/>
            <person name="Gujja S."/>
            <person name="Hansen M."/>
            <person name="Howarth C."/>
            <person name="Imamovic A."/>
            <person name="Larimer J."/>
            <person name="McCowan C."/>
            <person name="Murphy C."/>
            <person name="Pearson M."/>
            <person name="Priest M."/>
            <person name="Roberts A."/>
            <person name="Saif S."/>
            <person name="Shea T."/>
            <person name="Sykes S."/>
            <person name="Wortman J."/>
            <person name="Nusbaum C."/>
            <person name="Birren B."/>
        </authorList>
    </citation>
    <scope>NUCLEOTIDE SEQUENCE [LARGE SCALE GENOMIC DNA]</scope>
    <source>
        <strain evidence="3 4">P78048</strain>
    </source>
</reference>
<dbReference type="EMBL" id="AJIX01000013">
    <property type="protein sequence ID" value="KGR13478.1"/>
    <property type="molecule type" value="Genomic_DNA"/>
</dbReference>
<feature type="region of interest" description="Disordered" evidence="1">
    <location>
        <begin position="214"/>
        <end position="325"/>
    </location>
</feature>
<organism evidence="3 4">
    <name type="scientific">Candida albicans P78048</name>
    <dbReference type="NCBI Taxonomy" id="1094989"/>
    <lineage>
        <taxon>Eukaryota</taxon>
        <taxon>Fungi</taxon>
        <taxon>Dikarya</taxon>
        <taxon>Ascomycota</taxon>
        <taxon>Saccharomycotina</taxon>
        <taxon>Pichiomycetes</taxon>
        <taxon>Debaryomycetaceae</taxon>
        <taxon>Candida/Lodderomyces clade</taxon>
        <taxon>Candida</taxon>
    </lineage>
</organism>
<dbReference type="InterPro" id="IPR057558">
    <property type="entry name" value="Swc3_dom"/>
</dbReference>
<evidence type="ECO:0000259" key="2">
    <source>
        <dbReference type="Pfam" id="PF24707"/>
    </source>
</evidence>
<protein>
    <submittedName>
        <fullName evidence="3">SWR1-complex protein 3</fullName>
    </submittedName>
</protein>
<evidence type="ECO:0000256" key="1">
    <source>
        <dbReference type="SAM" id="MobiDB-lite"/>
    </source>
</evidence>
<evidence type="ECO:0000313" key="4">
    <source>
        <dbReference type="Proteomes" id="UP000030161"/>
    </source>
</evidence>
<dbReference type="AlphaFoldDB" id="A0AB34PTY3"/>
<feature type="domain" description="SWR1-complex protein 3" evidence="2">
    <location>
        <begin position="30"/>
        <end position="158"/>
    </location>
</feature>
<comment type="caution">
    <text evidence="3">The sequence shown here is derived from an EMBL/GenBank/DDBJ whole genome shotgun (WGS) entry which is preliminary data.</text>
</comment>
<dbReference type="PANTHER" id="PTHR28108">
    <property type="entry name" value="SWR1-COMPLEX PROTEIN 3"/>
    <property type="match status" value="1"/>
</dbReference>
<sequence length="325" mass="38258">MAPRIRRRITTSKREEIEKEQEELSKTIIRPYDVLQSLPVSYSQPPTSTSSIFTHPLTIKDTGTLYYSLIKSRNNYLTMCPMFKLFWVKQSSYVRKLLELDKPLPKSMENDIYLNREMVLNNDSSARDIMVKLCDGGLSFSSGIHSFEIRIFIAKDKRSDINEIKLIKQREKELKKINKLKEKELKDKLREENRLIKEQERLERLKEKELEKQLKQKQKEEKQKQKEQREKERELEREKKEKEKKEKEKEKERKDKEKEKKDKEKSSQSKGTGNNVKDTLIVGVIQKSSIGNQKEVGTGDASTSKTSQSKKKQTAKQLNSKDTSK</sequence>
<dbReference type="PANTHER" id="PTHR28108:SF1">
    <property type="entry name" value="SWR1-COMPLEX PROTEIN 3"/>
    <property type="match status" value="1"/>
</dbReference>
<feature type="compositionally biased region" description="Basic and acidic residues" evidence="1">
    <location>
        <begin position="214"/>
        <end position="267"/>
    </location>
</feature>
<dbReference type="GO" id="GO:0140849">
    <property type="term" value="F:ATP-dependent H2AZ histone chaperone activity"/>
    <property type="evidence" value="ECO:0007669"/>
    <property type="project" value="InterPro"/>
</dbReference>
<feature type="non-terminal residue" evidence="3">
    <location>
        <position position="325"/>
    </location>
</feature>
<proteinExistence type="predicted"/>
<dbReference type="GO" id="GO:0000812">
    <property type="term" value="C:Swr1 complex"/>
    <property type="evidence" value="ECO:0007669"/>
    <property type="project" value="InterPro"/>
</dbReference>
<accession>A0AB34PTY3</accession>
<dbReference type="Pfam" id="PF24707">
    <property type="entry name" value="Swc3"/>
    <property type="match status" value="1"/>
</dbReference>
<gene>
    <name evidence="3" type="ORF">MG3_01898</name>
</gene>